<dbReference type="Proteomes" id="UP001139521">
    <property type="component" value="Unassembled WGS sequence"/>
</dbReference>
<comment type="caution">
    <text evidence="12">The sequence shown here is derived from an EMBL/GenBank/DDBJ whole genome shotgun (WGS) entry which is preliminary data.</text>
</comment>
<dbReference type="RefSeq" id="WP_249603140.1">
    <property type="nucleotide sequence ID" value="NZ_JAKHSK010000040.1"/>
</dbReference>
<dbReference type="Gene3D" id="1.10.1040.10">
    <property type="entry name" value="N-(1-d-carboxylethyl)-l-norvaline Dehydrogenase, domain 2"/>
    <property type="match status" value="1"/>
</dbReference>
<dbReference type="PANTHER" id="PTHR21708">
    <property type="entry name" value="PROBABLE 2-DEHYDROPANTOATE 2-REDUCTASE"/>
    <property type="match status" value="1"/>
</dbReference>
<evidence type="ECO:0000256" key="8">
    <source>
        <dbReference type="ARBA" id="ARBA00048793"/>
    </source>
</evidence>
<comment type="catalytic activity">
    <reaction evidence="8 9">
        <text>(R)-pantoate + NADP(+) = 2-dehydropantoate + NADPH + H(+)</text>
        <dbReference type="Rhea" id="RHEA:16233"/>
        <dbReference type="ChEBI" id="CHEBI:11561"/>
        <dbReference type="ChEBI" id="CHEBI:15378"/>
        <dbReference type="ChEBI" id="CHEBI:15980"/>
        <dbReference type="ChEBI" id="CHEBI:57783"/>
        <dbReference type="ChEBI" id="CHEBI:58349"/>
        <dbReference type="EC" id="1.1.1.169"/>
    </reaction>
</comment>
<comment type="function">
    <text evidence="9">Catalyzes the NADPH-dependent reduction of ketopantoate into pantoic acid.</text>
</comment>
<dbReference type="InterPro" id="IPR051402">
    <property type="entry name" value="KPR-Related"/>
</dbReference>
<dbReference type="EMBL" id="JAKHSK010000040">
    <property type="protein sequence ID" value="MCL6220443.1"/>
    <property type="molecule type" value="Genomic_DNA"/>
</dbReference>
<dbReference type="InterPro" id="IPR013328">
    <property type="entry name" value="6PGD_dom2"/>
</dbReference>
<evidence type="ECO:0000256" key="6">
    <source>
        <dbReference type="ARBA" id="ARBA00023002"/>
    </source>
</evidence>
<accession>A0A9X2CQV2</accession>
<feature type="domain" description="Ketopantoate reductase C-terminal" evidence="11">
    <location>
        <begin position="174"/>
        <end position="286"/>
    </location>
</feature>
<dbReference type="InterPro" id="IPR008927">
    <property type="entry name" value="6-PGluconate_DH-like_C_sf"/>
</dbReference>
<evidence type="ECO:0000256" key="9">
    <source>
        <dbReference type="RuleBase" id="RU362068"/>
    </source>
</evidence>
<evidence type="ECO:0000256" key="1">
    <source>
        <dbReference type="ARBA" id="ARBA00004994"/>
    </source>
</evidence>
<dbReference type="Pfam" id="PF08546">
    <property type="entry name" value="ApbA_C"/>
    <property type="match status" value="1"/>
</dbReference>
<dbReference type="PANTHER" id="PTHR21708:SF26">
    <property type="entry name" value="2-DEHYDROPANTOATE 2-REDUCTASE"/>
    <property type="match status" value="1"/>
</dbReference>
<keyword evidence="6 9" id="KW-0560">Oxidoreductase</keyword>
<dbReference type="Gene3D" id="3.40.50.720">
    <property type="entry name" value="NAD(P)-binding Rossmann-like Domain"/>
    <property type="match status" value="1"/>
</dbReference>
<gene>
    <name evidence="12" type="ORF">L1967_19300</name>
</gene>
<evidence type="ECO:0000313" key="13">
    <source>
        <dbReference type="Proteomes" id="UP001139521"/>
    </source>
</evidence>
<evidence type="ECO:0000256" key="7">
    <source>
        <dbReference type="ARBA" id="ARBA00032024"/>
    </source>
</evidence>
<dbReference type="GO" id="GO:0005737">
    <property type="term" value="C:cytoplasm"/>
    <property type="evidence" value="ECO:0007669"/>
    <property type="project" value="TreeGrafter"/>
</dbReference>
<proteinExistence type="inferred from homology"/>
<evidence type="ECO:0000313" key="12">
    <source>
        <dbReference type="EMBL" id="MCL6220443.1"/>
    </source>
</evidence>
<dbReference type="SUPFAM" id="SSF51735">
    <property type="entry name" value="NAD(P)-binding Rossmann-fold domains"/>
    <property type="match status" value="1"/>
</dbReference>
<keyword evidence="13" id="KW-1185">Reference proteome</keyword>
<dbReference type="EC" id="1.1.1.169" evidence="3 9"/>
<sequence>MKLYIIGAGAIGKALAVCLTKNGKKVELIRGSVDDGRTYTEKITLRLKTGEMLTADIRFNSLCNFSAFEGIIMLTTKSFGNKALAEKLKDKASHTPIVILQNGLGIEQPFIEHNFKEIYRCVLFATSQNVLENEVSYKPVAPSPIGIVKQNLTFLNSIVDTLNTPDFRFEAEENIDKIIWKKAIANCVFNSICPLLEVDNGIFYRDPKVFSMAKNIIRECVAISTEKGIALTAREIEEQVISISKMSDGQFISTLQDIRNNRKTEIDTLNLEVHRIAKEMNLESHVQQTKLLGDLVQLKSELHL</sequence>
<dbReference type="NCBIfam" id="TIGR00745">
    <property type="entry name" value="apbA_panE"/>
    <property type="match status" value="1"/>
</dbReference>
<name>A0A9X2CQV2_9FLAO</name>
<dbReference type="AlphaFoldDB" id="A0A9X2CQV2"/>
<dbReference type="SUPFAM" id="SSF48179">
    <property type="entry name" value="6-phosphogluconate dehydrogenase C-terminal domain-like"/>
    <property type="match status" value="1"/>
</dbReference>
<dbReference type="InterPro" id="IPR013332">
    <property type="entry name" value="KPR_N"/>
</dbReference>
<dbReference type="Pfam" id="PF02558">
    <property type="entry name" value="ApbA"/>
    <property type="match status" value="1"/>
</dbReference>
<evidence type="ECO:0000259" key="11">
    <source>
        <dbReference type="Pfam" id="PF08546"/>
    </source>
</evidence>
<evidence type="ECO:0000256" key="5">
    <source>
        <dbReference type="ARBA" id="ARBA00022857"/>
    </source>
</evidence>
<evidence type="ECO:0000256" key="3">
    <source>
        <dbReference type="ARBA" id="ARBA00013014"/>
    </source>
</evidence>
<evidence type="ECO:0000256" key="4">
    <source>
        <dbReference type="ARBA" id="ARBA00019465"/>
    </source>
</evidence>
<organism evidence="12 13">
    <name type="scientific">Zunongwangia pacifica</name>
    <dbReference type="NCBI Taxonomy" id="2911062"/>
    <lineage>
        <taxon>Bacteria</taxon>
        <taxon>Pseudomonadati</taxon>
        <taxon>Bacteroidota</taxon>
        <taxon>Flavobacteriia</taxon>
        <taxon>Flavobacteriales</taxon>
        <taxon>Flavobacteriaceae</taxon>
        <taxon>Zunongwangia</taxon>
    </lineage>
</organism>
<comment type="pathway">
    <text evidence="1 9">Cofactor biosynthesis; (R)-pantothenate biosynthesis; (R)-pantoate from 3-methyl-2-oxobutanoate: step 2/2.</text>
</comment>
<dbReference type="GO" id="GO:0015940">
    <property type="term" value="P:pantothenate biosynthetic process"/>
    <property type="evidence" value="ECO:0007669"/>
    <property type="project" value="UniProtKB-KW"/>
</dbReference>
<keyword evidence="9" id="KW-0566">Pantothenate biosynthesis</keyword>
<dbReference type="InterPro" id="IPR036291">
    <property type="entry name" value="NAD(P)-bd_dom_sf"/>
</dbReference>
<feature type="domain" description="Ketopantoate reductase N-terminal" evidence="10">
    <location>
        <begin position="4"/>
        <end position="128"/>
    </location>
</feature>
<dbReference type="InterPro" id="IPR003710">
    <property type="entry name" value="ApbA"/>
</dbReference>
<keyword evidence="5 9" id="KW-0521">NADP</keyword>
<reference evidence="12" key="1">
    <citation type="submission" date="2022-01" db="EMBL/GenBank/DDBJ databases">
        <title>Genome sequencing of Zunongwangia sp. M21534 genome.</title>
        <authorList>
            <person name="Chen Y."/>
            <person name="Dong C."/>
            <person name="Shao Z."/>
        </authorList>
    </citation>
    <scope>NUCLEOTIDE SEQUENCE</scope>
    <source>
        <strain evidence="12">MCCC M21534</strain>
    </source>
</reference>
<evidence type="ECO:0000256" key="2">
    <source>
        <dbReference type="ARBA" id="ARBA00007870"/>
    </source>
</evidence>
<evidence type="ECO:0000259" key="10">
    <source>
        <dbReference type="Pfam" id="PF02558"/>
    </source>
</evidence>
<dbReference type="InterPro" id="IPR013752">
    <property type="entry name" value="KPA_reductase"/>
</dbReference>
<comment type="similarity">
    <text evidence="2 9">Belongs to the ketopantoate reductase family.</text>
</comment>
<protein>
    <recommendedName>
        <fullName evidence="4 9">2-dehydropantoate 2-reductase</fullName>
        <ecNumber evidence="3 9">1.1.1.169</ecNumber>
    </recommendedName>
    <alternativeName>
        <fullName evidence="7 9">Ketopantoate reductase</fullName>
    </alternativeName>
</protein>
<dbReference type="GO" id="GO:0008677">
    <property type="term" value="F:2-dehydropantoate 2-reductase activity"/>
    <property type="evidence" value="ECO:0007669"/>
    <property type="project" value="UniProtKB-EC"/>
</dbReference>